<reference evidence="2 3" key="1">
    <citation type="submission" date="2024-01" db="EMBL/GenBank/DDBJ databases">
        <title>A draft genome for the cacao thread blight pathogen Marasmiellus scandens.</title>
        <authorList>
            <person name="Baruah I.K."/>
            <person name="Leung J."/>
            <person name="Bukari Y."/>
            <person name="Amoako-Attah I."/>
            <person name="Meinhardt L.W."/>
            <person name="Bailey B.A."/>
            <person name="Cohen S.P."/>
        </authorList>
    </citation>
    <scope>NUCLEOTIDE SEQUENCE [LARGE SCALE GENOMIC DNA]</scope>
    <source>
        <strain evidence="2 3">GH-19</strain>
    </source>
</reference>
<comment type="caution">
    <text evidence="2">The sequence shown here is derived from an EMBL/GenBank/DDBJ whole genome shotgun (WGS) entry which is preliminary data.</text>
</comment>
<keyword evidence="1" id="KW-0732">Signal</keyword>
<feature type="chain" id="PRO_5046225674" description="Ser-Thr-rich glycosyl-phosphatidyl-inositol-anchored membrane family-domain-containing protein" evidence="1">
    <location>
        <begin position="21"/>
        <end position="186"/>
    </location>
</feature>
<feature type="signal peptide" evidence="1">
    <location>
        <begin position="1"/>
        <end position="20"/>
    </location>
</feature>
<gene>
    <name evidence="2" type="ORF">VKT23_019352</name>
</gene>
<organism evidence="2 3">
    <name type="scientific">Marasmiellus scandens</name>
    <dbReference type="NCBI Taxonomy" id="2682957"/>
    <lineage>
        <taxon>Eukaryota</taxon>
        <taxon>Fungi</taxon>
        <taxon>Dikarya</taxon>
        <taxon>Basidiomycota</taxon>
        <taxon>Agaricomycotina</taxon>
        <taxon>Agaricomycetes</taxon>
        <taxon>Agaricomycetidae</taxon>
        <taxon>Agaricales</taxon>
        <taxon>Marasmiineae</taxon>
        <taxon>Omphalotaceae</taxon>
        <taxon>Marasmiellus</taxon>
    </lineage>
</organism>
<evidence type="ECO:0000313" key="3">
    <source>
        <dbReference type="Proteomes" id="UP001498398"/>
    </source>
</evidence>
<keyword evidence="3" id="KW-1185">Reference proteome</keyword>
<evidence type="ECO:0000256" key="1">
    <source>
        <dbReference type="SAM" id="SignalP"/>
    </source>
</evidence>
<dbReference type="Proteomes" id="UP001498398">
    <property type="component" value="Unassembled WGS sequence"/>
</dbReference>
<evidence type="ECO:0000313" key="2">
    <source>
        <dbReference type="EMBL" id="KAK7436049.1"/>
    </source>
</evidence>
<dbReference type="EMBL" id="JBANRG010000099">
    <property type="protein sequence ID" value="KAK7436049.1"/>
    <property type="molecule type" value="Genomic_DNA"/>
</dbReference>
<protein>
    <recommendedName>
        <fullName evidence="4">Ser-Thr-rich glycosyl-phosphatidyl-inositol-anchored membrane family-domain-containing protein</fullName>
    </recommendedName>
</protein>
<proteinExistence type="predicted"/>
<name>A0ABR1IPX8_9AGAR</name>
<sequence length="186" mass="19199">MFSRAAKLFTLTALAAVASAEFSILSPGGDDLWWVAKSTNTLVWSCNDSPPAQQYTVFITNPDKTILPDRMAIIAQQNNFDCSKLISQDQANQPAATGYTIQLVDTLNSSHIYAESQPFEIKALGSAYPATTVSADPSQTVGITGSGSSASNTAAASNDNNSAASKLGGFAGYGAAAVGALIGLVL</sequence>
<evidence type="ECO:0008006" key="4">
    <source>
        <dbReference type="Google" id="ProtNLM"/>
    </source>
</evidence>
<accession>A0ABR1IPX8</accession>